<gene>
    <name evidence="1" type="ORF">HNQ92_001818</name>
</gene>
<organism evidence="1 2">
    <name type="scientific">Rhabdobacter roseus</name>
    <dbReference type="NCBI Taxonomy" id="1655419"/>
    <lineage>
        <taxon>Bacteria</taxon>
        <taxon>Pseudomonadati</taxon>
        <taxon>Bacteroidota</taxon>
        <taxon>Cytophagia</taxon>
        <taxon>Cytophagales</taxon>
        <taxon>Cytophagaceae</taxon>
        <taxon>Rhabdobacter</taxon>
    </lineage>
</organism>
<reference evidence="1 2" key="1">
    <citation type="submission" date="2020-08" db="EMBL/GenBank/DDBJ databases">
        <title>Genomic Encyclopedia of Type Strains, Phase IV (KMG-IV): sequencing the most valuable type-strain genomes for metagenomic binning, comparative biology and taxonomic classification.</title>
        <authorList>
            <person name="Goeker M."/>
        </authorList>
    </citation>
    <scope>NUCLEOTIDE SEQUENCE [LARGE SCALE GENOMIC DNA]</scope>
    <source>
        <strain evidence="1 2">DSM 105074</strain>
    </source>
</reference>
<sequence length="288" mass="33054">MNAILWEILEQNLTVAEKEWLQEKDATRPMELMTAFVAAPRYLSKQIVQPDVSHALELAQQLPGFSVMGWSLVRLSRVWLLTCLDTTDREAYVRHLETLFDTAEMNELVALYSALPLLAYPEQWLFRATEAVRSNMGVVFDALALQNPYPARYFTDLAWNQLVLKTIFNDKPIHLIVGLDERANEKLARTLSDFAHERWAAGRSVAPEVWRLVSKFLDEALLEDIKYLFNSGSQHDREAAALTCFQAEYPPAHALLAKYPELEKSVQHKKLSWADLEFNDLNTYVSKP</sequence>
<dbReference type="InterPro" id="IPR047715">
    <property type="entry name" value="EboA_dom"/>
</dbReference>
<dbReference type="RefSeq" id="WP_184173300.1">
    <property type="nucleotide sequence ID" value="NZ_JACHGF010000002.1"/>
</dbReference>
<dbReference type="Proteomes" id="UP000557307">
    <property type="component" value="Unassembled WGS sequence"/>
</dbReference>
<dbReference type="AlphaFoldDB" id="A0A840TQ61"/>
<dbReference type="EMBL" id="JACHGF010000002">
    <property type="protein sequence ID" value="MBB5283692.1"/>
    <property type="molecule type" value="Genomic_DNA"/>
</dbReference>
<evidence type="ECO:0000313" key="1">
    <source>
        <dbReference type="EMBL" id="MBB5283692.1"/>
    </source>
</evidence>
<dbReference type="NCBIfam" id="NF035938">
    <property type="entry name" value="EboA_domain"/>
    <property type="match status" value="1"/>
</dbReference>
<evidence type="ECO:0000313" key="2">
    <source>
        <dbReference type="Proteomes" id="UP000557307"/>
    </source>
</evidence>
<accession>A0A840TQ61</accession>
<proteinExistence type="predicted"/>
<protein>
    <submittedName>
        <fullName evidence="1">Uncharacterized protein</fullName>
    </submittedName>
</protein>
<keyword evidence="2" id="KW-1185">Reference proteome</keyword>
<name>A0A840TQ61_9BACT</name>
<comment type="caution">
    <text evidence="1">The sequence shown here is derived from an EMBL/GenBank/DDBJ whole genome shotgun (WGS) entry which is preliminary data.</text>
</comment>